<gene>
    <name evidence="1" type="ORF">CITCOLO1_LOCUS20440</name>
</gene>
<sequence>MRFFSSSFSQPQSPFFIVHMQIWSSHVYAQPHVSHRPASCPTSLSVVALFSSRLIARFWYSRQDFISVSDFSCFDVEWQMSTTKFTGTRCFWALESSFGGVLKSSACCPTVLEWFCGVGKLSPNFVTT</sequence>
<name>A0ABP0Z5J0_9ROSI</name>
<organism evidence="1 2">
    <name type="scientific">Citrullus colocynthis</name>
    <name type="common">colocynth</name>
    <dbReference type="NCBI Taxonomy" id="252529"/>
    <lineage>
        <taxon>Eukaryota</taxon>
        <taxon>Viridiplantae</taxon>
        <taxon>Streptophyta</taxon>
        <taxon>Embryophyta</taxon>
        <taxon>Tracheophyta</taxon>
        <taxon>Spermatophyta</taxon>
        <taxon>Magnoliopsida</taxon>
        <taxon>eudicotyledons</taxon>
        <taxon>Gunneridae</taxon>
        <taxon>Pentapetalae</taxon>
        <taxon>rosids</taxon>
        <taxon>fabids</taxon>
        <taxon>Cucurbitales</taxon>
        <taxon>Cucurbitaceae</taxon>
        <taxon>Benincaseae</taxon>
        <taxon>Citrullus</taxon>
    </lineage>
</organism>
<dbReference type="EMBL" id="OZ021742">
    <property type="protein sequence ID" value="CAK9328037.1"/>
    <property type="molecule type" value="Genomic_DNA"/>
</dbReference>
<proteinExistence type="predicted"/>
<reference evidence="1 2" key="1">
    <citation type="submission" date="2024-03" db="EMBL/GenBank/DDBJ databases">
        <authorList>
            <person name="Gkanogiannis A."/>
            <person name="Becerra Lopez-Lavalle L."/>
        </authorList>
    </citation>
    <scope>NUCLEOTIDE SEQUENCE [LARGE SCALE GENOMIC DNA]</scope>
</reference>
<protein>
    <submittedName>
        <fullName evidence="1">Uncharacterized protein</fullName>
    </submittedName>
</protein>
<dbReference type="Proteomes" id="UP001642487">
    <property type="component" value="Chromosome 8"/>
</dbReference>
<evidence type="ECO:0000313" key="2">
    <source>
        <dbReference type="Proteomes" id="UP001642487"/>
    </source>
</evidence>
<accession>A0ABP0Z5J0</accession>
<keyword evidence="2" id="KW-1185">Reference proteome</keyword>
<evidence type="ECO:0000313" key="1">
    <source>
        <dbReference type="EMBL" id="CAK9328037.1"/>
    </source>
</evidence>